<keyword evidence="1" id="KW-1133">Transmembrane helix</keyword>
<name>A0AAE3GH85_9PSEU</name>
<sequence length="49" mass="5895">MWWEAVRFLGLIEFLTFLLFLWREKWYVRLSASLGLVLVWLGSFSDVSI</sequence>
<keyword evidence="3" id="KW-1185">Reference proteome</keyword>
<evidence type="ECO:0000313" key="2">
    <source>
        <dbReference type="EMBL" id="MCP2168211.1"/>
    </source>
</evidence>
<gene>
    <name evidence="2" type="ORF">LX83_005089</name>
</gene>
<keyword evidence="1" id="KW-0472">Membrane</keyword>
<protein>
    <submittedName>
        <fullName evidence="2">Uncharacterized protein</fullName>
    </submittedName>
</protein>
<comment type="caution">
    <text evidence="2">The sequence shown here is derived from an EMBL/GenBank/DDBJ whole genome shotgun (WGS) entry which is preliminary data.</text>
</comment>
<dbReference type="AlphaFoldDB" id="A0AAE3GH85"/>
<accession>A0AAE3GH85</accession>
<dbReference type="EMBL" id="JAMTCK010000013">
    <property type="protein sequence ID" value="MCP2168211.1"/>
    <property type="molecule type" value="Genomic_DNA"/>
</dbReference>
<feature type="transmembrane region" description="Helical" evidence="1">
    <location>
        <begin position="27"/>
        <end position="45"/>
    </location>
</feature>
<evidence type="ECO:0000313" key="3">
    <source>
        <dbReference type="Proteomes" id="UP001206128"/>
    </source>
</evidence>
<feature type="transmembrane region" description="Helical" evidence="1">
    <location>
        <begin position="6"/>
        <end position="22"/>
    </location>
</feature>
<dbReference type="Proteomes" id="UP001206128">
    <property type="component" value="Unassembled WGS sequence"/>
</dbReference>
<keyword evidence="1" id="KW-0812">Transmembrane</keyword>
<proteinExistence type="predicted"/>
<reference evidence="2" key="1">
    <citation type="submission" date="2022-06" db="EMBL/GenBank/DDBJ databases">
        <title>Genomic Encyclopedia of Archaeal and Bacterial Type Strains, Phase II (KMG-II): from individual species to whole genera.</title>
        <authorList>
            <person name="Goeker M."/>
        </authorList>
    </citation>
    <scope>NUCLEOTIDE SEQUENCE</scope>
    <source>
        <strain evidence="2">DSM 43935</strain>
    </source>
</reference>
<organism evidence="2 3">
    <name type="scientific">Goodfellowiella coeruleoviolacea</name>
    <dbReference type="NCBI Taxonomy" id="334858"/>
    <lineage>
        <taxon>Bacteria</taxon>
        <taxon>Bacillati</taxon>
        <taxon>Actinomycetota</taxon>
        <taxon>Actinomycetes</taxon>
        <taxon>Pseudonocardiales</taxon>
        <taxon>Pseudonocardiaceae</taxon>
        <taxon>Goodfellowiella</taxon>
    </lineage>
</organism>
<evidence type="ECO:0000256" key="1">
    <source>
        <dbReference type="SAM" id="Phobius"/>
    </source>
</evidence>